<evidence type="ECO:0000256" key="2">
    <source>
        <dbReference type="ARBA" id="ARBA00022692"/>
    </source>
</evidence>
<evidence type="ECO:0000313" key="7">
    <source>
        <dbReference type="EMBL" id="KZP28050.1"/>
    </source>
</evidence>
<dbReference type="Pfam" id="PF11779">
    <property type="entry name" value="SPT_ssu-like"/>
    <property type="match status" value="1"/>
</dbReference>
<accession>A0A166R9R2</accession>
<keyword evidence="8" id="KW-1185">Reference proteome</keyword>
<sequence>MTNHYTYPRPKNAVGLFLWKRQMWFESTFALSMLEPWEKCLVMTILLTLMTLVTTGLYSYVPVRVVEVQRRAIYYLFGRGSPVRAEL</sequence>
<keyword evidence="4 6" id="KW-1133">Transmembrane helix</keyword>
<dbReference type="OrthoDB" id="202672at2759"/>
<protein>
    <submittedName>
        <fullName evidence="7">Uncharacterized protein</fullName>
    </submittedName>
</protein>
<dbReference type="GO" id="GO:0005789">
    <property type="term" value="C:endoplasmic reticulum membrane"/>
    <property type="evidence" value="ECO:0007669"/>
    <property type="project" value="UniProtKB-SubCell"/>
</dbReference>
<evidence type="ECO:0000256" key="3">
    <source>
        <dbReference type="ARBA" id="ARBA00022824"/>
    </source>
</evidence>
<proteinExistence type="predicted"/>
<keyword evidence="5 6" id="KW-0472">Membrane</keyword>
<evidence type="ECO:0000256" key="5">
    <source>
        <dbReference type="ARBA" id="ARBA00023136"/>
    </source>
</evidence>
<dbReference type="InterPro" id="IPR024512">
    <property type="entry name" value="Ser_palmitoyltrfase_ssu-like"/>
</dbReference>
<evidence type="ECO:0000313" key="8">
    <source>
        <dbReference type="Proteomes" id="UP000076532"/>
    </source>
</evidence>
<feature type="transmembrane region" description="Helical" evidence="6">
    <location>
        <begin position="41"/>
        <end position="61"/>
    </location>
</feature>
<dbReference type="AlphaFoldDB" id="A0A166R9R2"/>
<evidence type="ECO:0000256" key="1">
    <source>
        <dbReference type="ARBA" id="ARBA00004477"/>
    </source>
</evidence>
<dbReference type="EMBL" id="KV417505">
    <property type="protein sequence ID" value="KZP28050.1"/>
    <property type="molecule type" value="Genomic_DNA"/>
</dbReference>
<dbReference type="STRING" id="436010.A0A166R9R2"/>
<evidence type="ECO:0000256" key="4">
    <source>
        <dbReference type="ARBA" id="ARBA00022989"/>
    </source>
</evidence>
<evidence type="ECO:0000256" key="6">
    <source>
        <dbReference type="SAM" id="Phobius"/>
    </source>
</evidence>
<dbReference type="Proteomes" id="UP000076532">
    <property type="component" value="Unassembled WGS sequence"/>
</dbReference>
<gene>
    <name evidence="7" type="ORF">FIBSPDRAFT_947957</name>
</gene>
<comment type="subcellular location">
    <subcellularLocation>
        <location evidence="1">Endoplasmic reticulum membrane</location>
        <topology evidence="1">Multi-pass membrane protein</topology>
    </subcellularLocation>
</comment>
<reference evidence="7 8" key="1">
    <citation type="journal article" date="2016" name="Mol. Biol. Evol.">
        <title>Comparative Genomics of Early-Diverging Mushroom-Forming Fungi Provides Insights into the Origins of Lignocellulose Decay Capabilities.</title>
        <authorList>
            <person name="Nagy L.G."/>
            <person name="Riley R."/>
            <person name="Tritt A."/>
            <person name="Adam C."/>
            <person name="Daum C."/>
            <person name="Floudas D."/>
            <person name="Sun H."/>
            <person name="Yadav J.S."/>
            <person name="Pangilinan J."/>
            <person name="Larsson K.H."/>
            <person name="Matsuura K."/>
            <person name="Barry K."/>
            <person name="Labutti K."/>
            <person name="Kuo R."/>
            <person name="Ohm R.A."/>
            <person name="Bhattacharya S.S."/>
            <person name="Shirouzu T."/>
            <person name="Yoshinaga Y."/>
            <person name="Martin F.M."/>
            <person name="Grigoriev I.V."/>
            <person name="Hibbett D.S."/>
        </authorList>
    </citation>
    <scope>NUCLEOTIDE SEQUENCE [LARGE SCALE GENOMIC DNA]</scope>
    <source>
        <strain evidence="7 8">CBS 109695</strain>
    </source>
</reference>
<keyword evidence="3" id="KW-0256">Endoplasmic reticulum</keyword>
<keyword evidence="2 6" id="KW-0812">Transmembrane</keyword>
<name>A0A166R9R2_9AGAM</name>
<organism evidence="7 8">
    <name type="scientific">Athelia psychrophila</name>
    <dbReference type="NCBI Taxonomy" id="1759441"/>
    <lineage>
        <taxon>Eukaryota</taxon>
        <taxon>Fungi</taxon>
        <taxon>Dikarya</taxon>
        <taxon>Basidiomycota</taxon>
        <taxon>Agaricomycotina</taxon>
        <taxon>Agaricomycetes</taxon>
        <taxon>Agaricomycetidae</taxon>
        <taxon>Atheliales</taxon>
        <taxon>Atheliaceae</taxon>
        <taxon>Athelia</taxon>
    </lineage>
</organism>